<feature type="region of interest" description="Disordered" evidence="1">
    <location>
        <begin position="374"/>
        <end position="395"/>
    </location>
</feature>
<evidence type="ECO:0000256" key="2">
    <source>
        <dbReference type="SAM" id="Phobius"/>
    </source>
</evidence>
<keyword evidence="2" id="KW-1133">Transmembrane helix</keyword>
<feature type="region of interest" description="Disordered" evidence="1">
    <location>
        <begin position="302"/>
        <end position="360"/>
    </location>
</feature>
<feature type="compositionally biased region" description="Basic residues" evidence="1">
    <location>
        <begin position="303"/>
        <end position="314"/>
    </location>
</feature>
<proteinExistence type="predicted"/>
<feature type="transmembrane region" description="Helical" evidence="2">
    <location>
        <begin position="275"/>
        <end position="299"/>
    </location>
</feature>
<feature type="compositionally biased region" description="Basic residues" evidence="1">
    <location>
        <begin position="344"/>
        <end position="356"/>
    </location>
</feature>
<keyword evidence="4" id="KW-1185">Reference proteome</keyword>
<dbReference type="EMBL" id="LR877150">
    <property type="protein sequence ID" value="CAD2216128.1"/>
    <property type="molecule type" value="Genomic_DNA"/>
</dbReference>
<organism evidence="3 4">
    <name type="scientific">Angomonas deanei</name>
    <dbReference type="NCBI Taxonomy" id="59799"/>
    <lineage>
        <taxon>Eukaryota</taxon>
        <taxon>Discoba</taxon>
        <taxon>Euglenozoa</taxon>
        <taxon>Kinetoplastea</taxon>
        <taxon>Metakinetoplastina</taxon>
        <taxon>Trypanosomatida</taxon>
        <taxon>Trypanosomatidae</taxon>
        <taxon>Strigomonadinae</taxon>
        <taxon>Angomonas</taxon>
    </lineage>
</organism>
<keyword evidence="2" id="KW-0812">Transmembrane</keyword>
<accession>A0A7G2C8R6</accession>
<gene>
    <name evidence="3" type="ORF">ADEAN_000358900</name>
</gene>
<feature type="compositionally biased region" description="Low complexity" evidence="1">
    <location>
        <begin position="315"/>
        <end position="324"/>
    </location>
</feature>
<feature type="region of interest" description="Disordered" evidence="1">
    <location>
        <begin position="239"/>
        <end position="264"/>
    </location>
</feature>
<feature type="region of interest" description="Disordered" evidence="1">
    <location>
        <begin position="16"/>
        <end position="74"/>
    </location>
</feature>
<evidence type="ECO:0000256" key="1">
    <source>
        <dbReference type="SAM" id="MobiDB-lite"/>
    </source>
</evidence>
<dbReference type="Proteomes" id="UP000515908">
    <property type="component" value="Chromosome 06"/>
</dbReference>
<protein>
    <submittedName>
        <fullName evidence="3">Uncharacterized protein</fullName>
    </submittedName>
</protein>
<keyword evidence="2" id="KW-0472">Membrane</keyword>
<dbReference type="AlphaFoldDB" id="A0A7G2C8R6"/>
<feature type="compositionally biased region" description="Low complexity" evidence="1">
    <location>
        <begin position="54"/>
        <end position="64"/>
    </location>
</feature>
<dbReference type="VEuPathDB" id="TriTrypDB:ADEAN_000358900"/>
<evidence type="ECO:0000313" key="4">
    <source>
        <dbReference type="Proteomes" id="UP000515908"/>
    </source>
</evidence>
<evidence type="ECO:0000313" key="3">
    <source>
        <dbReference type="EMBL" id="CAD2216128.1"/>
    </source>
</evidence>
<sequence length="395" mass="44255">MRRTRLVNTGAALQRGLKPVTPTPKRTFAYGSPSLWRRDNDSTATGGRRSANHSGATSRAGSARRSSDAFTPTTVDGNEEVALALEELAVLIQSGTNAPSTQFGGYAMNQHGNLRAAQRRKNSRLKAAEKLILNEYELQKKLNEELFHEADSRDRFVLVLPTPQLFNLKFGEEDDNHNGDDREWPVLKDSLPLNKSEWDGLFDKQYFMLNAKRKSRMSLNSQMIEGNTNRALEYEVTKKPAAKAAGGKKKGATEKGKKMTKKKISLHPLSSDSSFFIFLLVLVIIIVVIVDYHFLLSVLPPQRSRRSDRPRRSRTTSTPTLPRSLARRARAAVAPPPPSPPSRLVRRLRTRRRKPPPRTAAVAAVVALPRKVPPLRRRSVRPMRTAPSTPLPLRR</sequence>
<name>A0A7G2C8R6_9TRYP</name>
<reference evidence="3 4" key="1">
    <citation type="submission" date="2020-08" db="EMBL/GenBank/DDBJ databases">
        <authorList>
            <person name="Newling K."/>
            <person name="Davey J."/>
            <person name="Forrester S."/>
        </authorList>
    </citation>
    <scope>NUCLEOTIDE SEQUENCE [LARGE SCALE GENOMIC DNA]</scope>
    <source>
        <strain evidence="4">Crithidia deanei Carvalho (ATCC PRA-265)</strain>
    </source>
</reference>